<organism evidence="7 8">
    <name type="scientific">Billgrantia endophytica</name>
    <dbReference type="NCBI Taxonomy" id="2033802"/>
    <lineage>
        <taxon>Bacteria</taxon>
        <taxon>Pseudomonadati</taxon>
        <taxon>Pseudomonadota</taxon>
        <taxon>Gammaproteobacteria</taxon>
        <taxon>Oceanospirillales</taxon>
        <taxon>Halomonadaceae</taxon>
        <taxon>Billgrantia</taxon>
    </lineage>
</organism>
<proteinExistence type="predicted"/>
<comment type="caution">
    <text evidence="7">The sequence shown here is derived from an EMBL/GenBank/DDBJ whole genome shotgun (WGS) entry which is preliminary data.</text>
</comment>
<dbReference type="InterPro" id="IPR000212">
    <property type="entry name" value="DNA_helicase_UvrD/REP"/>
</dbReference>
<evidence type="ECO:0000313" key="8">
    <source>
        <dbReference type="Proteomes" id="UP000235803"/>
    </source>
</evidence>
<keyword evidence="3 7" id="KW-0347">Helicase</keyword>
<dbReference type="RefSeq" id="WP_102653324.1">
    <property type="nucleotide sequence ID" value="NZ_PNRF01000020.1"/>
</dbReference>
<keyword evidence="2" id="KW-0378">Hydrolase</keyword>
<dbReference type="AlphaFoldDB" id="A0A2N7U4E7"/>
<dbReference type="GO" id="GO:0003677">
    <property type="term" value="F:DNA binding"/>
    <property type="evidence" value="ECO:0007669"/>
    <property type="project" value="InterPro"/>
</dbReference>
<keyword evidence="1" id="KW-0547">Nucleotide-binding</keyword>
<dbReference type="SUPFAM" id="SSF52540">
    <property type="entry name" value="P-loop containing nucleoside triphosphate hydrolases"/>
    <property type="match status" value="1"/>
</dbReference>
<keyword evidence="4" id="KW-0067">ATP-binding</keyword>
<dbReference type="InterPro" id="IPR027417">
    <property type="entry name" value="P-loop_NTPase"/>
</dbReference>
<evidence type="ECO:0000256" key="2">
    <source>
        <dbReference type="ARBA" id="ARBA00022801"/>
    </source>
</evidence>
<dbReference type="Pfam" id="PF00580">
    <property type="entry name" value="UvrD-helicase"/>
    <property type="match status" value="1"/>
</dbReference>
<keyword evidence="8" id="KW-1185">Reference proteome</keyword>
<dbReference type="InterPro" id="IPR014016">
    <property type="entry name" value="UvrD-like_ATP-bd"/>
</dbReference>
<dbReference type="GO" id="GO:0000725">
    <property type="term" value="P:recombinational repair"/>
    <property type="evidence" value="ECO:0007669"/>
    <property type="project" value="TreeGrafter"/>
</dbReference>
<dbReference type="GO" id="GO:0043138">
    <property type="term" value="F:3'-5' DNA helicase activity"/>
    <property type="evidence" value="ECO:0007669"/>
    <property type="project" value="TreeGrafter"/>
</dbReference>
<dbReference type="GO" id="GO:0016787">
    <property type="term" value="F:hydrolase activity"/>
    <property type="evidence" value="ECO:0007669"/>
    <property type="project" value="UniProtKB-KW"/>
</dbReference>
<dbReference type="EMBL" id="PNRF01000020">
    <property type="protein sequence ID" value="PMR75310.1"/>
    <property type="molecule type" value="Genomic_DNA"/>
</dbReference>
<dbReference type="PANTHER" id="PTHR11070:SF2">
    <property type="entry name" value="ATP-DEPENDENT DNA HELICASE SRS2"/>
    <property type="match status" value="1"/>
</dbReference>
<sequence>MRPAEIDLRVISRGTVTAPAGCGKTQLIAHTLAGHQGSKPILVLTHTNAGVAALRGRLDRAGVPTSAYRLSTIDGWAIRLISSFPGRSAHNPEILQLAAPAHDYPAIRDAAWRLLQTEHISEVLKASYAHLIVDEYQDCSVPQHHIVYFLSLILPTCVLGDPMQAIFGFRGNTLVDWNQQVCTHFPVVGELATPWRWRNAGAEALGQWLLEARGRLVTGQSVDLRSGPPEHVTWIQAVPPNDHTQRLAAARAVPPTADGRVLIIADSRNRAAQQNFASQIPGASTVEAVDLRDLIAFANGFDEKSADALGQLLALAQSVMTNLGVPELTRHLGSLQRGTARNPPSVAESRALAFAQSPSLTGATELLLALRAQPNVRVHRPAILYGVLKALRDASPGTIPLAEAARRVREENRLLGRPLPKRAVGSTLLLKGLEAEVAVLVNTEGMSAQHLYVAMTRGSMKLVVCSPNPVVG</sequence>
<dbReference type="Gene3D" id="3.40.50.300">
    <property type="entry name" value="P-loop containing nucleotide triphosphate hydrolases"/>
    <property type="match status" value="1"/>
</dbReference>
<accession>A0A2N7U4E7</accession>
<reference evidence="7 8" key="1">
    <citation type="submission" date="2018-01" db="EMBL/GenBank/DDBJ databases">
        <title>Halomonas endophytica sp. nov., isolated from storage liquid in the stems of Populus euphratica.</title>
        <authorList>
            <person name="Chen C."/>
        </authorList>
    </citation>
    <scope>NUCLEOTIDE SEQUENCE [LARGE SCALE GENOMIC DNA]</scope>
    <source>
        <strain evidence="7 8">MC28</strain>
    </source>
</reference>
<dbReference type="Proteomes" id="UP000235803">
    <property type="component" value="Unassembled WGS sequence"/>
</dbReference>
<evidence type="ECO:0000256" key="5">
    <source>
        <dbReference type="ARBA" id="ARBA00034923"/>
    </source>
</evidence>
<protein>
    <recommendedName>
        <fullName evidence="5">DNA 3'-5' helicase II</fullName>
    </recommendedName>
</protein>
<name>A0A2N7U4E7_9GAMM</name>
<evidence type="ECO:0000259" key="6">
    <source>
        <dbReference type="Pfam" id="PF00580"/>
    </source>
</evidence>
<dbReference type="PANTHER" id="PTHR11070">
    <property type="entry name" value="UVRD / RECB / PCRA DNA HELICASE FAMILY MEMBER"/>
    <property type="match status" value="1"/>
</dbReference>
<feature type="domain" description="UvrD-like helicase ATP-binding" evidence="6">
    <location>
        <begin position="112"/>
        <end position="172"/>
    </location>
</feature>
<evidence type="ECO:0000256" key="3">
    <source>
        <dbReference type="ARBA" id="ARBA00022806"/>
    </source>
</evidence>
<dbReference type="OrthoDB" id="7211215at2"/>
<evidence type="ECO:0000313" key="7">
    <source>
        <dbReference type="EMBL" id="PMR75310.1"/>
    </source>
</evidence>
<evidence type="ECO:0000256" key="4">
    <source>
        <dbReference type="ARBA" id="ARBA00022840"/>
    </source>
</evidence>
<evidence type="ECO:0000256" key="1">
    <source>
        <dbReference type="ARBA" id="ARBA00022741"/>
    </source>
</evidence>
<dbReference type="GO" id="GO:0005524">
    <property type="term" value="F:ATP binding"/>
    <property type="evidence" value="ECO:0007669"/>
    <property type="project" value="UniProtKB-KW"/>
</dbReference>
<gene>
    <name evidence="7" type="ORF">C1H69_10325</name>
</gene>